<dbReference type="RefSeq" id="WP_067671922.1">
    <property type="nucleotide sequence ID" value="NZ_CBCSIK010000001.1"/>
</dbReference>
<keyword evidence="1" id="KW-0472">Membrane</keyword>
<keyword evidence="1" id="KW-1133">Transmembrane helix</keyword>
<protein>
    <submittedName>
        <fullName evidence="2">Uncharacterized protein</fullName>
    </submittedName>
</protein>
<feature type="transmembrane region" description="Helical" evidence="1">
    <location>
        <begin position="270"/>
        <end position="290"/>
    </location>
</feature>
<keyword evidence="3" id="KW-1185">Reference proteome</keyword>
<organism evidence="2 3">
    <name type="scientific">Acinetobacter pragensis</name>
    <dbReference type="NCBI Taxonomy" id="1806892"/>
    <lineage>
        <taxon>Bacteria</taxon>
        <taxon>Pseudomonadati</taxon>
        <taxon>Pseudomonadota</taxon>
        <taxon>Gammaproteobacteria</taxon>
        <taxon>Moraxellales</taxon>
        <taxon>Moraxellaceae</taxon>
        <taxon>Acinetobacter</taxon>
    </lineage>
</organism>
<dbReference type="EMBL" id="LUAW01000051">
    <property type="protein sequence ID" value="KYQ70662.1"/>
    <property type="molecule type" value="Genomic_DNA"/>
</dbReference>
<accession>A0A151XXW4</accession>
<evidence type="ECO:0000256" key="1">
    <source>
        <dbReference type="SAM" id="Phobius"/>
    </source>
</evidence>
<proteinExistence type="predicted"/>
<reference evidence="2 3" key="1">
    <citation type="submission" date="2016-03" db="EMBL/GenBank/DDBJ databases">
        <title>Acinetobacter genomospecies 28 strain ANC 4149.</title>
        <authorList>
            <person name="Radolfova-Krizova L."/>
            <person name="Nemec A."/>
        </authorList>
    </citation>
    <scope>NUCLEOTIDE SEQUENCE [LARGE SCALE GENOMIC DNA]</scope>
    <source>
        <strain evidence="2 3">ANC 4149</strain>
    </source>
</reference>
<feature type="transmembrane region" description="Helical" evidence="1">
    <location>
        <begin position="92"/>
        <end position="115"/>
    </location>
</feature>
<dbReference type="AlphaFoldDB" id="A0A151XXW4"/>
<name>A0A151XXW4_9GAMM</name>
<comment type="caution">
    <text evidence="2">The sequence shown here is derived from an EMBL/GenBank/DDBJ whole genome shotgun (WGS) entry which is preliminary data.</text>
</comment>
<dbReference type="Proteomes" id="UP000076276">
    <property type="component" value="Unassembled WGS sequence"/>
</dbReference>
<evidence type="ECO:0000313" key="2">
    <source>
        <dbReference type="EMBL" id="KYQ70662.1"/>
    </source>
</evidence>
<dbReference type="STRING" id="1806892.AZH43_17715"/>
<feature type="transmembrane region" description="Helical" evidence="1">
    <location>
        <begin position="28"/>
        <end position="48"/>
    </location>
</feature>
<evidence type="ECO:0000313" key="3">
    <source>
        <dbReference type="Proteomes" id="UP000076276"/>
    </source>
</evidence>
<sequence length="305" mass="35045">MPPLDEYAVNPQQLEAGLKTLKNRQRNLLLLSIASTVVLFVAVIGLFMQQALVYSFFGLTMQVEQLHLPSSVNSDFASLGHQSDYFINLLSWFGWLFLKLFAAFFGAFIAVYLLRKIRFFYVRFQSFVLKFVSWLIAFMLIWGSLTYVQYDWNSGRNEEFQQVVHYDKNIQDSDMARYLAESDLPEPVKSYLLAQTALLHHPADRAAAIPYVQALIKAEKNDPQFLEYGFKPEQLWTMQNQLFQQTLTPMAKSVSTQVAQAELLNNALKWALLAVTVLSALMSLILFALAHQLKSRTLRIQQRIV</sequence>
<keyword evidence="1" id="KW-0812">Transmembrane</keyword>
<gene>
    <name evidence="2" type="ORF">AZH43_17715</name>
</gene>
<dbReference type="OrthoDB" id="6708686at2"/>
<feature type="transmembrane region" description="Helical" evidence="1">
    <location>
        <begin position="127"/>
        <end position="150"/>
    </location>
</feature>